<dbReference type="GO" id="GO:0031085">
    <property type="term" value="C:BLOC-3 complex"/>
    <property type="evidence" value="ECO:0007669"/>
    <property type="project" value="TreeGrafter"/>
</dbReference>
<dbReference type="PANTHER" id="PTHR12761">
    <property type="entry name" value="HERMANSKY-PUDLAK SYNDROME PROTEIN 1"/>
    <property type="match status" value="1"/>
</dbReference>
<evidence type="ECO:0000259" key="1">
    <source>
        <dbReference type="Pfam" id="PF19036"/>
    </source>
</evidence>
<dbReference type="PANTHER" id="PTHR12761:SF1">
    <property type="entry name" value="BLOC-3 COMPLEX MEMBER HPS1"/>
    <property type="match status" value="1"/>
</dbReference>
<dbReference type="GO" id="GO:0005085">
    <property type="term" value="F:guanyl-nucleotide exchange factor activity"/>
    <property type="evidence" value="ECO:0007669"/>
    <property type="project" value="TreeGrafter"/>
</dbReference>
<name>A0A1X7SMS7_AMPQE</name>
<dbReference type="KEGG" id="aqu:105316055"/>
<dbReference type="OrthoDB" id="10255234at2759"/>
<gene>
    <name evidence="2" type="primary">105316055</name>
</gene>
<dbReference type="AlphaFoldDB" id="A0A1X7SMS7"/>
<dbReference type="EnsemblMetazoa" id="XM_011410852.2">
    <property type="protein sequence ID" value="XP_011409154.2"/>
    <property type="gene ID" value="LOC105316055"/>
</dbReference>
<keyword evidence="3" id="KW-1185">Reference proteome</keyword>
<organism evidence="2">
    <name type="scientific">Amphimedon queenslandica</name>
    <name type="common">Sponge</name>
    <dbReference type="NCBI Taxonomy" id="400682"/>
    <lineage>
        <taxon>Eukaryota</taxon>
        <taxon>Metazoa</taxon>
        <taxon>Porifera</taxon>
        <taxon>Demospongiae</taxon>
        <taxon>Heteroscleromorpha</taxon>
        <taxon>Haplosclerida</taxon>
        <taxon>Niphatidae</taxon>
        <taxon>Amphimedon</taxon>
    </lineage>
</organism>
<dbReference type="InterPro" id="IPR026053">
    <property type="entry name" value="HPS1"/>
</dbReference>
<reference evidence="3" key="1">
    <citation type="journal article" date="2010" name="Nature">
        <title>The Amphimedon queenslandica genome and the evolution of animal complexity.</title>
        <authorList>
            <person name="Srivastava M."/>
            <person name="Simakov O."/>
            <person name="Chapman J."/>
            <person name="Fahey B."/>
            <person name="Gauthier M.E."/>
            <person name="Mitros T."/>
            <person name="Richards G.S."/>
            <person name="Conaco C."/>
            <person name="Dacre M."/>
            <person name="Hellsten U."/>
            <person name="Larroux C."/>
            <person name="Putnam N.H."/>
            <person name="Stanke M."/>
            <person name="Adamska M."/>
            <person name="Darling A."/>
            <person name="Degnan S.M."/>
            <person name="Oakley T.H."/>
            <person name="Plachetzki D.C."/>
            <person name="Zhai Y."/>
            <person name="Adamski M."/>
            <person name="Calcino A."/>
            <person name="Cummins S.F."/>
            <person name="Goodstein D.M."/>
            <person name="Harris C."/>
            <person name="Jackson D.J."/>
            <person name="Leys S.P."/>
            <person name="Shu S."/>
            <person name="Woodcroft B.J."/>
            <person name="Vervoort M."/>
            <person name="Kosik K.S."/>
            <person name="Manning G."/>
            <person name="Degnan B.M."/>
            <person name="Rokhsar D.S."/>
        </authorList>
    </citation>
    <scope>NUCLEOTIDE SEQUENCE [LARGE SCALE GENOMIC DNA]</scope>
</reference>
<dbReference type="InterPro" id="IPR043972">
    <property type="entry name" value="FUZ/MON1/HPS1_longin_1"/>
</dbReference>
<evidence type="ECO:0000313" key="3">
    <source>
        <dbReference type="Proteomes" id="UP000007879"/>
    </source>
</evidence>
<sequence>MKGLMVMNEATDIAFYSVDSQLRAHLHRRMEILENSIGQREEEEDLRGLLTTFFAPLTTSFNVLTSMKKPLFSITADDNFLIVFKKFGEHVFVAVNGDGSESEDFLVRKLHVFNRIIGLLYGPVLGRYI</sequence>
<proteinExistence type="predicted"/>
<dbReference type="InParanoid" id="A0A1X7SMS7"/>
<protein>
    <recommendedName>
        <fullName evidence="1">FUZ/MON1/HPS1 first Longin domain-containing protein</fullName>
    </recommendedName>
</protein>
<dbReference type="GO" id="GO:0016192">
    <property type="term" value="P:vesicle-mediated transport"/>
    <property type="evidence" value="ECO:0007669"/>
    <property type="project" value="InterPro"/>
</dbReference>
<dbReference type="EnsemblMetazoa" id="Aqu2.1.03389_001">
    <property type="protein sequence ID" value="Aqu2.1.03389_001"/>
    <property type="gene ID" value="Aqu2.1.03389"/>
</dbReference>
<dbReference type="Proteomes" id="UP000007879">
    <property type="component" value="Unassembled WGS sequence"/>
</dbReference>
<accession>A0A1X7SMS7</accession>
<reference evidence="2" key="2">
    <citation type="submission" date="2017-05" db="UniProtKB">
        <authorList>
            <consortium name="EnsemblMetazoa"/>
        </authorList>
    </citation>
    <scope>IDENTIFICATION</scope>
</reference>
<dbReference type="Pfam" id="PF19036">
    <property type="entry name" value="Fuz_longin_1"/>
    <property type="match status" value="1"/>
</dbReference>
<feature type="domain" description="FUZ/MON1/HPS1 first Longin" evidence="1">
    <location>
        <begin position="2"/>
        <end position="122"/>
    </location>
</feature>
<evidence type="ECO:0000313" key="2">
    <source>
        <dbReference type="EnsemblMetazoa" id="Aqu2.1.03389_001"/>
    </source>
</evidence>